<evidence type="ECO:0000313" key="1">
    <source>
        <dbReference type="EMBL" id="RXK53518.1"/>
    </source>
</evidence>
<proteinExistence type="predicted"/>
<evidence type="ECO:0000313" key="2">
    <source>
        <dbReference type="Proteomes" id="UP000290218"/>
    </source>
</evidence>
<comment type="caution">
    <text evidence="1">The sequence shown here is derived from an EMBL/GenBank/DDBJ whole genome shotgun (WGS) entry which is preliminary data.</text>
</comment>
<dbReference type="RefSeq" id="WP_129049257.1">
    <property type="nucleotide sequence ID" value="NZ_SDHX01000002.1"/>
</dbReference>
<gene>
    <name evidence="1" type="ORF">ESB00_17650</name>
</gene>
<accession>A0A4Q1C508</accession>
<dbReference type="Proteomes" id="UP000290218">
    <property type="component" value="Unassembled WGS sequence"/>
</dbReference>
<dbReference type="AlphaFoldDB" id="A0A4Q1C508"/>
<dbReference type="EMBL" id="SDHX01000002">
    <property type="protein sequence ID" value="RXK53518.1"/>
    <property type="molecule type" value="Genomic_DNA"/>
</dbReference>
<protein>
    <submittedName>
        <fullName evidence="1">Uncharacterized protein</fullName>
    </submittedName>
</protein>
<dbReference type="OrthoDB" id="1453393at2"/>
<keyword evidence="2" id="KW-1185">Reference proteome</keyword>
<reference evidence="1 2" key="1">
    <citation type="submission" date="2019-01" db="EMBL/GenBank/DDBJ databases">
        <title>Lacunisphaera sp. strain TWA-58.</title>
        <authorList>
            <person name="Chen W.-M."/>
        </authorList>
    </citation>
    <scope>NUCLEOTIDE SEQUENCE [LARGE SCALE GENOMIC DNA]</scope>
    <source>
        <strain evidence="1 2">TWA-58</strain>
    </source>
</reference>
<sequence>MKTQVRFRSKKFPPYESEEEQLNPGIWGKRLAEYLATRLAEKGIETGEINAEDWGWFLPIKTTGPAIALCCGHQDGEDDEFLCFSEPSTPVVRKLFNKVDLTPQLSRLLGAIEQILASDPDVREVVWEEPR</sequence>
<organism evidence="1 2">
    <name type="scientific">Oleiharenicola lentus</name>
    <dbReference type="NCBI Taxonomy" id="2508720"/>
    <lineage>
        <taxon>Bacteria</taxon>
        <taxon>Pseudomonadati</taxon>
        <taxon>Verrucomicrobiota</taxon>
        <taxon>Opitutia</taxon>
        <taxon>Opitutales</taxon>
        <taxon>Opitutaceae</taxon>
        <taxon>Oleiharenicola</taxon>
    </lineage>
</organism>
<name>A0A4Q1C508_9BACT</name>